<gene>
    <name evidence="1" type="ORF">FSP39_015054</name>
</gene>
<protein>
    <submittedName>
        <fullName evidence="1">Uncharacterized protein</fullName>
    </submittedName>
</protein>
<comment type="caution">
    <text evidence="1">The sequence shown here is derived from an EMBL/GenBank/DDBJ whole genome shotgun (WGS) entry which is preliminary data.</text>
</comment>
<dbReference type="AlphaFoldDB" id="A0AA89C1J7"/>
<keyword evidence="2" id="KW-1185">Reference proteome</keyword>
<name>A0AA89C1J7_PINIB</name>
<sequence length="130" mass="14695">MLLVLTKMQTGALVSHKHRKSIELAVVPSSDDLEDCLSRGHLLLIQYIVAVLDNNFQYHMSRISDGESSVQKLRSSMISQILWPGITQPNMNNKCRQLMSLFWDSLCCSAKQGDKNIIYIQEPQEGTTLT</sequence>
<organism evidence="1 2">
    <name type="scientific">Pinctada imbricata</name>
    <name type="common">Atlantic pearl-oyster</name>
    <name type="synonym">Pinctada martensii</name>
    <dbReference type="NCBI Taxonomy" id="66713"/>
    <lineage>
        <taxon>Eukaryota</taxon>
        <taxon>Metazoa</taxon>
        <taxon>Spiralia</taxon>
        <taxon>Lophotrochozoa</taxon>
        <taxon>Mollusca</taxon>
        <taxon>Bivalvia</taxon>
        <taxon>Autobranchia</taxon>
        <taxon>Pteriomorphia</taxon>
        <taxon>Pterioida</taxon>
        <taxon>Pterioidea</taxon>
        <taxon>Pteriidae</taxon>
        <taxon>Pinctada</taxon>
    </lineage>
</organism>
<dbReference type="EMBL" id="VSWD01000010">
    <property type="protein sequence ID" value="KAK3090837.1"/>
    <property type="molecule type" value="Genomic_DNA"/>
</dbReference>
<evidence type="ECO:0000313" key="2">
    <source>
        <dbReference type="Proteomes" id="UP001186944"/>
    </source>
</evidence>
<dbReference type="Proteomes" id="UP001186944">
    <property type="component" value="Unassembled WGS sequence"/>
</dbReference>
<evidence type="ECO:0000313" key="1">
    <source>
        <dbReference type="EMBL" id="KAK3090837.1"/>
    </source>
</evidence>
<proteinExistence type="predicted"/>
<reference evidence="1" key="1">
    <citation type="submission" date="2019-08" db="EMBL/GenBank/DDBJ databases">
        <title>The improved chromosome-level genome for the pearl oyster Pinctada fucata martensii using PacBio sequencing and Hi-C.</title>
        <authorList>
            <person name="Zheng Z."/>
        </authorList>
    </citation>
    <scope>NUCLEOTIDE SEQUENCE</scope>
    <source>
        <strain evidence="1">ZZ-2019</strain>
        <tissue evidence="1">Adductor muscle</tissue>
    </source>
</reference>
<accession>A0AA89C1J7</accession>